<accession>X8CDH7</accession>
<evidence type="ECO:0000313" key="2">
    <source>
        <dbReference type="Proteomes" id="UP000020825"/>
    </source>
</evidence>
<gene>
    <name evidence="1" type="ORF">I550_4946</name>
</gene>
<organism evidence="1 2">
    <name type="scientific">Mycobacterium intracellulare 1956</name>
    <dbReference type="NCBI Taxonomy" id="1299331"/>
    <lineage>
        <taxon>Bacteria</taxon>
        <taxon>Bacillati</taxon>
        <taxon>Actinomycetota</taxon>
        <taxon>Actinomycetes</taxon>
        <taxon>Mycobacteriales</taxon>
        <taxon>Mycobacteriaceae</taxon>
        <taxon>Mycobacterium</taxon>
        <taxon>Mycobacterium avium complex (MAC)</taxon>
    </lineage>
</organism>
<dbReference type="AlphaFoldDB" id="X8CDH7"/>
<dbReference type="PATRIC" id="fig|1299331.3.peg.4835"/>
<proteinExistence type="predicted"/>
<protein>
    <submittedName>
        <fullName evidence="1">Uncharacterized protein</fullName>
    </submittedName>
</protein>
<comment type="caution">
    <text evidence="1">The sequence shown here is derived from an EMBL/GenBank/DDBJ whole genome shotgun (WGS) entry which is preliminary data.</text>
</comment>
<evidence type="ECO:0000313" key="1">
    <source>
        <dbReference type="EMBL" id="EUA53310.1"/>
    </source>
</evidence>
<name>X8CDH7_MYCIT</name>
<reference evidence="1 2" key="1">
    <citation type="submission" date="2013-12" db="EMBL/GenBank/DDBJ databases">
        <authorList>
            <person name="Zelazny A."/>
            <person name="Olivier K."/>
            <person name="Holland S."/>
            <person name="Lenaerts A."/>
            <person name="Ordway D."/>
            <person name="DeGroote M.A."/>
            <person name="Parker T."/>
            <person name="Sizemore C."/>
            <person name="Tallon L.J."/>
            <person name="Sadzewicz L.K."/>
            <person name="Sengamalay N."/>
            <person name="Fraser C.M."/>
            <person name="Hine E."/>
            <person name="Shefchek K.A."/>
            <person name="Das S.P."/>
            <person name="Tettelin H."/>
        </authorList>
    </citation>
    <scope>NUCLEOTIDE SEQUENCE [LARGE SCALE GENOMIC DNA]</scope>
    <source>
        <strain evidence="1 2">1956</strain>
    </source>
</reference>
<sequence>MWTLRLHLTGQRLWHDPRRRQCGLASVTTLVYDGDRLAGVEYSEPAAP</sequence>
<dbReference type="Proteomes" id="UP000020825">
    <property type="component" value="Unassembled WGS sequence"/>
</dbReference>
<dbReference type="EMBL" id="JAOG01000003">
    <property type="protein sequence ID" value="EUA53310.1"/>
    <property type="molecule type" value="Genomic_DNA"/>
</dbReference>